<accession>A0AAD9A5P3</accession>
<sequence length="273" mass="31682">MVAREYPSRRDYTFYPQAFHPTYGNFSSSRPPAFLDSLYTALRGNISDRNEGVDVLSFGYFQGYSNIKRSVRHSASALLATKGYTIAALIAPMSLTSTTSYTRDRRERLLRRIRGDLTPEQPEESKPFVRERRQLDIAIEKDEVVYRIEQVVSLHIRHMRSTKRTFENVIRPIFQLIRFFLTEHESYVHIFRSILVDVFLSIMSTYYRLFKLAISEMERRYVAGGERGLDLAYSEGVAVLDRLGGYIFTRHEHHLPKTVLRPLGTLDSLRDGA</sequence>
<evidence type="ECO:0000313" key="1">
    <source>
        <dbReference type="EMBL" id="KAK1841572.1"/>
    </source>
</evidence>
<dbReference type="AlphaFoldDB" id="A0AAD9A5P3"/>
<reference evidence="1" key="1">
    <citation type="submission" date="2023-01" db="EMBL/GenBank/DDBJ databases">
        <title>Colletotrichum chrysophilum M932 genome sequence.</title>
        <authorList>
            <person name="Baroncelli R."/>
        </authorList>
    </citation>
    <scope>NUCLEOTIDE SEQUENCE</scope>
    <source>
        <strain evidence="1">M932</strain>
    </source>
</reference>
<comment type="caution">
    <text evidence="1">The sequence shown here is derived from an EMBL/GenBank/DDBJ whole genome shotgun (WGS) entry which is preliminary data.</text>
</comment>
<evidence type="ECO:0000313" key="2">
    <source>
        <dbReference type="Proteomes" id="UP001243330"/>
    </source>
</evidence>
<gene>
    <name evidence="1" type="ORF">CCHR01_15806</name>
</gene>
<proteinExistence type="predicted"/>
<protein>
    <submittedName>
        <fullName evidence="1">Uncharacterized protein</fullName>
    </submittedName>
</protein>
<organism evidence="1 2">
    <name type="scientific">Colletotrichum chrysophilum</name>
    <dbReference type="NCBI Taxonomy" id="1836956"/>
    <lineage>
        <taxon>Eukaryota</taxon>
        <taxon>Fungi</taxon>
        <taxon>Dikarya</taxon>
        <taxon>Ascomycota</taxon>
        <taxon>Pezizomycotina</taxon>
        <taxon>Sordariomycetes</taxon>
        <taxon>Hypocreomycetidae</taxon>
        <taxon>Glomerellales</taxon>
        <taxon>Glomerellaceae</taxon>
        <taxon>Colletotrichum</taxon>
        <taxon>Colletotrichum gloeosporioides species complex</taxon>
    </lineage>
</organism>
<keyword evidence="2" id="KW-1185">Reference proteome</keyword>
<dbReference type="EMBL" id="JAQOWY010000472">
    <property type="protein sequence ID" value="KAK1841572.1"/>
    <property type="molecule type" value="Genomic_DNA"/>
</dbReference>
<name>A0AAD9A5P3_9PEZI</name>
<dbReference type="Proteomes" id="UP001243330">
    <property type="component" value="Unassembled WGS sequence"/>
</dbReference>